<proteinExistence type="predicted"/>
<evidence type="ECO:0008006" key="4">
    <source>
        <dbReference type="Google" id="ProtNLM"/>
    </source>
</evidence>
<name>A0ABT4LGJ5_9SPHI</name>
<protein>
    <recommendedName>
        <fullName evidence="4">DUF4199 domain-containing protein</fullName>
    </recommendedName>
</protein>
<accession>A0ABT4LGJ5</accession>
<organism evidence="2 3">
    <name type="scientific">Pedobacter punctiformis</name>
    <dbReference type="NCBI Taxonomy" id="3004097"/>
    <lineage>
        <taxon>Bacteria</taxon>
        <taxon>Pseudomonadati</taxon>
        <taxon>Bacteroidota</taxon>
        <taxon>Sphingobacteriia</taxon>
        <taxon>Sphingobacteriales</taxon>
        <taxon>Sphingobacteriaceae</taxon>
        <taxon>Pedobacter</taxon>
    </lineage>
</organism>
<gene>
    <name evidence="2" type="ORF">O0955_18070</name>
</gene>
<evidence type="ECO:0000256" key="1">
    <source>
        <dbReference type="SAM" id="Phobius"/>
    </source>
</evidence>
<dbReference type="Proteomes" id="UP001144347">
    <property type="component" value="Unassembled WGS sequence"/>
</dbReference>
<evidence type="ECO:0000313" key="3">
    <source>
        <dbReference type="Proteomes" id="UP001144347"/>
    </source>
</evidence>
<dbReference type="EMBL" id="JAPWGM010000009">
    <property type="protein sequence ID" value="MCZ4245924.1"/>
    <property type="molecule type" value="Genomic_DNA"/>
</dbReference>
<evidence type="ECO:0000313" key="2">
    <source>
        <dbReference type="EMBL" id="MCZ4245924.1"/>
    </source>
</evidence>
<comment type="caution">
    <text evidence="2">The sequence shown here is derived from an EMBL/GenBank/DDBJ whole genome shotgun (WGS) entry which is preliminary data.</text>
</comment>
<feature type="transmembrane region" description="Helical" evidence="1">
    <location>
        <begin position="24"/>
        <end position="45"/>
    </location>
</feature>
<sequence length="153" mass="17364">MIILGLGLLYFGFAKWKKNSGNAGIYGVIGLASLAVFFAVLLLAVNKKTSTADLMKKSEETRNKAIASIKEMDKPDFGNKEIDNHFTTFQTNLKQYKDAVAQKDTQAIKMKEEEYTKWNEQSVVLMQQLNTAEEKQKMALYLGKLGMEWQEIK</sequence>
<keyword evidence="3" id="KW-1185">Reference proteome</keyword>
<dbReference type="RefSeq" id="WP_269428965.1">
    <property type="nucleotide sequence ID" value="NZ_JAPWGM010000009.1"/>
</dbReference>
<reference evidence="2" key="1">
    <citation type="submission" date="2022-12" db="EMBL/GenBank/DDBJ databases">
        <title>Genome sequence of HCMS5-2.</title>
        <authorList>
            <person name="Woo H."/>
        </authorList>
    </citation>
    <scope>NUCLEOTIDE SEQUENCE</scope>
    <source>
        <strain evidence="2">HCMS5-2</strain>
    </source>
</reference>
<keyword evidence="1" id="KW-0812">Transmembrane</keyword>
<keyword evidence="1" id="KW-1133">Transmembrane helix</keyword>
<keyword evidence="1" id="KW-0472">Membrane</keyword>